<dbReference type="Pfam" id="PF13728">
    <property type="entry name" value="TraF"/>
    <property type="match status" value="1"/>
</dbReference>
<dbReference type="SUPFAM" id="SSF52833">
    <property type="entry name" value="Thioredoxin-like"/>
    <property type="match status" value="1"/>
</dbReference>
<reference evidence="3 4" key="1">
    <citation type="submission" date="2013-02" db="EMBL/GenBank/DDBJ databases">
        <title>The Genome Sequence of Acinetobacter schindleri CIP 107287.</title>
        <authorList>
            <consortium name="The Broad Institute Genome Sequencing Platform"/>
            <consortium name="The Broad Institute Genome Sequencing Center for Infectious Disease"/>
            <person name="Cerqueira G."/>
            <person name="Feldgarden M."/>
            <person name="Courvalin P."/>
            <person name="Perichon B."/>
            <person name="Grillot-Courvalin C."/>
            <person name="Clermont D."/>
            <person name="Rocha E."/>
            <person name="Yoon E.-J."/>
            <person name="Nemec A."/>
            <person name="Walker B."/>
            <person name="Young S.K."/>
            <person name="Zeng Q."/>
            <person name="Gargeya S."/>
            <person name="Fitzgerald M."/>
            <person name="Haas B."/>
            <person name="Abouelleil A."/>
            <person name="Alvarado L."/>
            <person name="Arachchi H.M."/>
            <person name="Berlin A.M."/>
            <person name="Chapman S.B."/>
            <person name="Dewar J."/>
            <person name="Goldberg J."/>
            <person name="Griggs A."/>
            <person name="Gujja S."/>
            <person name="Hansen M."/>
            <person name="Howarth C."/>
            <person name="Imamovic A."/>
            <person name="Larimer J."/>
            <person name="McCowan C."/>
            <person name="Murphy C."/>
            <person name="Neiman D."/>
            <person name="Pearson M."/>
            <person name="Priest M."/>
            <person name="Roberts A."/>
            <person name="Saif S."/>
            <person name="Shea T."/>
            <person name="Sisk P."/>
            <person name="Sykes S."/>
            <person name="Wortman J."/>
            <person name="Nusbaum C."/>
            <person name="Birren B."/>
        </authorList>
    </citation>
    <scope>NUCLEOTIDE SEQUENCE [LARGE SCALE GENOMIC DNA]</scope>
    <source>
        <strain evidence="3 4">CIP 107287</strain>
    </source>
</reference>
<comment type="caution">
    <text evidence="3">The sequence shown here is derived from an EMBL/GenBank/DDBJ whole genome shotgun (WGS) entry which is preliminary data.</text>
</comment>
<dbReference type="InterPro" id="IPR036249">
    <property type="entry name" value="Thioredoxin-like_sf"/>
</dbReference>
<gene>
    <name evidence="3" type="ORF">F955_02836</name>
</gene>
<organism evidence="3 4">
    <name type="scientific">Acinetobacter schindleri CIP 107287</name>
    <dbReference type="NCBI Taxonomy" id="1217988"/>
    <lineage>
        <taxon>Bacteria</taxon>
        <taxon>Pseudomonadati</taxon>
        <taxon>Pseudomonadota</taxon>
        <taxon>Gammaproteobacteria</taxon>
        <taxon>Moraxellales</taxon>
        <taxon>Moraxellaceae</taxon>
        <taxon>Acinetobacter</taxon>
    </lineage>
</organism>
<name>N9AAX5_9GAMM</name>
<feature type="signal peptide" evidence="2">
    <location>
        <begin position="1"/>
        <end position="23"/>
    </location>
</feature>
<dbReference type="PATRIC" id="fig|1217988.3.peg.2733"/>
<proteinExistence type="predicted"/>
<dbReference type="EMBL" id="APPQ01000031">
    <property type="protein sequence ID" value="ENV43289.1"/>
    <property type="molecule type" value="Genomic_DNA"/>
</dbReference>
<keyword evidence="2" id="KW-0732">Signal</keyword>
<feature type="region of interest" description="Disordered" evidence="1">
    <location>
        <begin position="48"/>
        <end position="73"/>
    </location>
</feature>
<feature type="chain" id="PRO_5004138531" evidence="2">
    <location>
        <begin position="24"/>
        <end position="277"/>
    </location>
</feature>
<dbReference type="RefSeq" id="WP_004895593.1">
    <property type="nucleotide sequence ID" value="NZ_KB849578.1"/>
</dbReference>
<dbReference type="Gene3D" id="3.40.30.10">
    <property type="entry name" value="Glutaredoxin"/>
    <property type="match status" value="1"/>
</dbReference>
<sequence length="277" mass="31831">MMQNKFKFLLLLVFALVGFEVNAEPKSVFDYDSIWKCDQTKRNWYCDDEPEPVKATPAQRPKQEQVASPQPSPVLRDLSKLKTAEELRQELKIREDLAVMNPTEQNIKNYLDAWHMTMDKGTVFADQWRRVVWTNPQYDYSLKNPVNNTAVKVNNQAKEQDRTNYMKNIAREHGLIFFFRSDCPYCHQYAPTLKLLSEMYGIEVLGVSIDGGGLPEFPNPRDGRAVAQQWGIEKVPATFIASKKTGEKATIGFGVMSLQEVVDRIWTLTNTEPGQEF</sequence>
<dbReference type="Proteomes" id="UP000018440">
    <property type="component" value="Unassembled WGS sequence"/>
</dbReference>
<evidence type="ECO:0000256" key="2">
    <source>
        <dbReference type="SAM" id="SignalP"/>
    </source>
</evidence>
<protein>
    <submittedName>
        <fullName evidence="3">TraF-like protein</fullName>
    </submittedName>
</protein>
<dbReference type="InterPro" id="IPR039555">
    <property type="entry name" value="TraF/TrbB"/>
</dbReference>
<evidence type="ECO:0000313" key="3">
    <source>
        <dbReference type="EMBL" id="ENV43289.1"/>
    </source>
</evidence>
<evidence type="ECO:0000313" key="4">
    <source>
        <dbReference type="Proteomes" id="UP000018440"/>
    </source>
</evidence>
<evidence type="ECO:0000256" key="1">
    <source>
        <dbReference type="SAM" id="MobiDB-lite"/>
    </source>
</evidence>
<accession>N9AAX5</accession>
<dbReference type="HOGENOM" id="CLU_068456_2_1_6"/>
<dbReference type="AlphaFoldDB" id="N9AAX5"/>